<dbReference type="AlphaFoldDB" id="A0A151H5N2"/>
<comment type="caution">
    <text evidence="1">The sequence shown here is derived from an EMBL/GenBank/DDBJ whole genome shotgun (WGS) entry which is preliminary data.</text>
</comment>
<dbReference type="EMBL" id="AHZP02002236">
    <property type="protein sequence ID" value="KYK64583.1"/>
    <property type="molecule type" value="Genomic_DNA"/>
</dbReference>
<name>A0A151H5N2_TOXGO</name>
<organism evidence="1 2">
    <name type="scientific">Toxoplasma gondii TgCatPRC2</name>
    <dbReference type="NCBI Taxonomy" id="1130821"/>
    <lineage>
        <taxon>Eukaryota</taxon>
        <taxon>Sar</taxon>
        <taxon>Alveolata</taxon>
        <taxon>Apicomplexa</taxon>
        <taxon>Conoidasida</taxon>
        <taxon>Coccidia</taxon>
        <taxon>Eucoccidiorida</taxon>
        <taxon>Eimeriorina</taxon>
        <taxon>Sarcocystidae</taxon>
        <taxon>Toxoplasma</taxon>
    </lineage>
</organism>
<dbReference type="VEuPathDB" id="ToxoDB:TGPRC2_305640E"/>
<feature type="non-terminal residue" evidence="1">
    <location>
        <position position="1"/>
    </location>
</feature>
<evidence type="ECO:0000313" key="2">
    <source>
        <dbReference type="Proteomes" id="UP000075225"/>
    </source>
</evidence>
<sequence>DDQPNSAVFVFVEFFSSFDETKQRSEVAR</sequence>
<protein>
    <submittedName>
        <fullName evidence="1">Metallo-beta-lactamase domain-containing protein</fullName>
    </submittedName>
</protein>
<dbReference type="Proteomes" id="UP000075225">
    <property type="component" value="Unassembled WGS sequence"/>
</dbReference>
<gene>
    <name evidence="1" type="ORF">TGPRC2_305640E</name>
</gene>
<accession>A0A151H5N2</accession>
<evidence type="ECO:0000313" key="1">
    <source>
        <dbReference type="EMBL" id="KYK64583.1"/>
    </source>
</evidence>
<proteinExistence type="predicted"/>
<reference evidence="2" key="1">
    <citation type="submission" date="2016-03" db="EMBL/GenBank/DDBJ databases">
        <authorList>
            <person name="Sibley D."/>
            <person name="Venepally P."/>
            <person name="Karamycheva S."/>
            <person name="Hadjithomas M."/>
            <person name="Khan A."/>
            <person name="Brunk B."/>
            <person name="Roos D."/>
            <person name="Caler E."/>
            <person name="Lorenzi H."/>
        </authorList>
    </citation>
    <scope>NUCLEOTIDE SEQUENCE [LARGE SCALE GENOMIC DNA]</scope>
    <source>
        <strain evidence="2">TgCatPRC2</strain>
    </source>
</reference>